<dbReference type="SMART" id="SM00342">
    <property type="entry name" value="HTH_ARAC"/>
    <property type="match status" value="1"/>
</dbReference>
<dbReference type="SUPFAM" id="SSF46689">
    <property type="entry name" value="Homeodomain-like"/>
    <property type="match status" value="1"/>
</dbReference>
<keyword evidence="1" id="KW-0805">Transcription regulation</keyword>
<evidence type="ECO:0000313" key="5">
    <source>
        <dbReference type="EMBL" id="QIZ50396.1"/>
    </source>
</evidence>
<dbReference type="PANTHER" id="PTHR47894:SF1">
    <property type="entry name" value="HTH-TYPE TRANSCRIPTIONAL REGULATOR VQSM"/>
    <property type="match status" value="1"/>
</dbReference>
<dbReference type="RefSeq" id="WP_168361869.1">
    <property type="nucleotide sequence ID" value="NZ_CP033622.1"/>
</dbReference>
<dbReference type="InterPro" id="IPR032687">
    <property type="entry name" value="AraC-type_N"/>
</dbReference>
<dbReference type="GO" id="GO:0000976">
    <property type="term" value="F:transcription cis-regulatory region binding"/>
    <property type="evidence" value="ECO:0007669"/>
    <property type="project" value="TreeGrafter"/>
</dbReference>
<dbReference type="PANTHER" id="PTHR47894">
    <property type="entry name" value="HTH-TYPE TRANSCRIPTIONAL REGULATOR GADX"/>
    <property type="match status" value="1"/>
</dbReference>
<evidence type="ECO:0000256" key="3">
    <source>
        <dbReference type="ARBA" id="ARBA00023163"/>
    </source>
</evidence>
<evidence type="ECO:0000256" key="1">
    <source>
        <dbReference type="ARBA" id="ARBA00023015"/>
    </source>
</evidence>
<evidence type="ECO:0000256" key="2">
    <source>
        <dbReference type="ARBA" id="ARBA00023125"/>
    </source>
</evidence>
<dbReference type="Gene3D" id="1.10.10.60">
    <property type="entry name" value="Homeodomain-like"/>
    <property type="match status" value="1"/>
</dbReference>
<accession>A0AAE6YXK4</accession>
<reference evidence="5 6" key="1">
    <citation type="submission" date="2018-11" db="EMBL/GenBank/DDBJ databases">
        <title>Complete genome sequence of Dickeya zeae strain CE1 infecting Canna edulis Ker-Gawl. in China.</title>
        <authorList>
            <person name="Zhang J."/>
            <person name="Lin B."/>
            <person name="Shen H."/>
            <person name="Jiang S."/>
            <person name="Pu X."/>
            <person name="Sun D."/>
        </authorList>
    </citation>
    <scope>NUCLEOTIDE SEQUENCE [LARGE SCALE GENOMIC DNA]</scope>
    <source>
        <strain evidence="5 6">CE1</strain>
    </source>
</reference>
<organism evidence="5 6">
    <name type="scientific">Dickeya zeae</name>
    <dbReference type="NCBI Taxonomy" id="204042"/>
    <lineage>
        <taxon>Bacteria</taxon>
        <taxon>Pseudomonadati</taxon>
        <taxon>Pseudomonadota</taxon>
        <taxon>Gammaproteobacteria</taxon>
        <taxon>Enterobacterales</taxon>
        <taxon>Pectobacteriaceae</taxon>
        <taxon>Dickeya</taxon>
    </lineage>
</organism>
<keyword evidence="3" id="KW-0804">Transcription</keyword>
<name>A0AAE6YXK4_9GAMM</name>
<evidence type="ECO:0000259" key="4">
    <source>
        <dbReference type="PROSITE" id="PS01124"/>
    </source>
</evidence>
<proteinExistence type="predicted"/>
<evidence type="ECO:0000313" key="6">
    <source>
        <dbReference type="Proteomes" id="UP000500801"/>
    </source>
</evidence>
<dbReference type="Pfam" id="PF12625">
    <property type="entry name" value="Arabinose_bd"/>
    <property type="match status" value="1"/>
</dbReference>
<dbReference type="PROSITE" id="PS01124">
    <property type="entry name" value="HTH_ARAC_FAMILY_2"/>
    <property type="match status" value="1"/>
</dbReference>
<dbReference type="GO" id="GO:0003700">
    <property type="term" value="F:DNA-binding transcription factor activity"/>
    <property type="evidence" value="ECO:0007669"/>
    <property type="project" value="InterPro"/>
</dbReference>
<dbReference type="Pfam" id="PF12833">
    <property type="entry name" value="HTH_18"/>
    <property type="match status" value="1"/>
</dbReference>
<protein>
    <submittedName>
        <fullName evidence="5">AraC family transcriptional regulator</fullName>
    </submittedName>
</protein>
<sequence>MKYATHFYVQPGWRLLMCDMGFNPDHVLRLAGLPADLLSRKGASINVAQYFQLWRALEDSAGEKGLPLKVGQAISVEAFSPPIFASLCSPNLNVAMQRLAIFKKLLGPLILTVDIDAVRTAITLECYGSEEPIPKSLALTELIFITQLVRLGTRYRVVPREVILPDLPERLDEYLDYFGVPPRKGAVIQVSFSNQDGIRPFLTENESMWEHFEPGLRKRLSSLDEMATMRDRVKAMLLEGLPAGEYSIDVVAKRLAVSRRSLQRQLSEESTSFTEILNITRQQLAQHYLDHPTISQVEIAFLLGFRDANSFIRAFKVWTGTTPGLYRYGVASD</sequence>
<dbReference type="GO" id="GO:0005829">
    <property type="term" value="C:cytosol"/>
    <property type="evidence" value="ECO:0007669"/>
    <property type="project" value="TreeGrafter"/>
</dbReference>
<dbReference type="AlphaFoldDB" id="A0AAE6YXK4"/>
<feature type="domain" description="HTH araC/xylS-type" evidence="4">
    <location>
        <begin position="231"/>
        <end position="329"/>
    </location>
</feature>
<keyword evidence="2" id="KW-0238">DNA-binding</keyword>
<gene>
    <name evidence="5" type="ORF">DWG24_06185</name>
</gene>
<dbReference type="InterPro" id="IPR009057">
    <property type="entry name" value="Homeodomain-like_sf"/>
</dbReference>
<dbReference type="InterPro" id="IPR018060">
    <property type="entry name" value="HTH_AraC"/>
</dbReference>
<dbReference type="Proteomes" id="UP000500801">
    <property type="component" value="Chromosome"/>
</dbReference>
<dbReference type="EMBL" id="CP033622">
    <property type="protein sequence ID" value="QIZ50396.1"/>
    <property type="molecule type" value="Genomic_DNA"/>
</dbReference>